<accession>A0AA40GEL1</accession>
<sequence length="113" mass="13101">MTVTAEAPVTKYNTGSRNVGGGSVGDSMYRGTFQKLGRGRKSKAVRVRNRGNGYGRKRERRYRKRTREHELVTWLGENEPAENGRFVDCERPNTRYVRDNVAYISYLRSCKRH</sequence>
<feature type="compositionally biased region" description="Basic residues" evidence="1">
    <location>
        <begin position="37"/>
        <end position="63"/>
    </location>
</feature>
<comment type="caution">
    <text evidence="2">The sequence shown here is derived from an EMBL/GenBank/DDBJ whole genome shotgun (WGS) entry which is preliminary data.</text>
</comment>
<dbReference type="AlphaFoldDB" id="A0AA40GEL1"/>
<keyword evidence="3" id="KW-1185">Reference proteome</keyword>
<evidence type="ECO:0000313" key="2">
    <source>
        <dbReference type="EMBL" id="KAK1136422.1"/>
    </source>
</evidence>
<dbReference type="EMBL" id="JAHYIQ010000001">
    <property type="protein sequence ID" value="KAK1136422.1"/>
    <property type="molecule type" value="Genomic_DNA"/>
</dbReference>
<reference evidence="2" key="1">
    <citation type="submission" date="2021-10" db="EMBL/GenBank/DDBJ databases">
        <title>Melipona bicolor Genome sequencing and assembly.</title>
        <authorList>
            <person name="Araujo N.S."/>
            <person name="Arias M.C."/>
        </authorList>
    </citation>
    <scope>NUCLEOTIDE SEQUENCE</scope>
    <source>
        <strain evidence="2">USP_2M_L1-L4_2017</strain>
        <tissue evidence="2">Whole body</tissue>
    </source>
</reference>
<evidence type="ECO:0000313" key="3">
    <source>
        <dbReference type="Proteomes" id="UP001177670"/>
    </source>
</evidence>
<protein>
    <submittedName>
        <fullName evidence="2">Uncharacterized protein</fullName>
    </submittedName>
</protein>
<organism evidence="2 3">
    <name type="scientific">Melipona bicolor</name>
    <dbReference type="NCBI Taxonomy" id="60889"/>
    <lineage>
        <taxon>Eukaryota</taxon>
        <taxon>Metazoa</taxon>
        <taxon>Ecdysozoa</taxon>
        <taxon>Arthropoda</taxon>
        <taxon>Hexapoda</taxon>
        <taxon>Insecta</taxon>
        <taxon>Pterygota</taxon>
        <taxon>Neoptera</taxon>
        <taxon>Endopterygota</taxon>
        <taxon>Hymenoptera</taxon>
        <taxon>Apocrita</taxon>
        <taxon>Aculeata</taxon>
        <taxon>Apoidea</taxon>
        <taxon>Anthophila</taxon>
        <taxon>Apidae</taxon>
        <taxon>Melipona</taxon>
    </lineage>
</organism>
<feature type="region of interest" description="Disordered" evidence="1">
    <location>
        <begin position="1"/>
        <end position="63"/>
    </location>
</feature>
<gene>
    <name evidence="2" type="ORF">K0M31_000978</name>
</gene>
<dbReference type="Proteomes" id="UP001177670">
    <property type="component" value="Unassembled WGS sequence"/>
</dbReference>
<proteinExistence type="predicted"/>
<name>A0AA40GEL1_9HYME</name>
<evidence type="ECO:0000256" key="1">
    <source>
        <dbReference type="SAM" id="MobiDB-lite"/>
    </source>
</evidence>